<keyword evidence="3" id="KW-1185">Reference proteome</keyword>
<proteinExistence type="predicted"/>
<reference evidence="2 3" key="1">
    <citation type="journal article" date="2015" name="Nat. Commun.">
        <title>Lucilia cuprina genome unlocks parasitic fly biology to underpin future interventions.</title>
        <authorList>
            <person name="Anstead C.A."/>
            <person name="Korhonen P.K."/>
            <person name="Young N.D."/>
            <person name="Hall R.S."/>
            <person name="Jex A.R."/>
            <person name="Murali S.C."/>
            <person name="Hughes D.S."/>
            <person name="Lee S.F."/>
            <person name="Perry T."/>
            <person name="Stroehlein A.J."/>
            <person name="Ansell B.R."/>
            <person name="Breugelmans B."/>
            <person name="Hofmann A."/>
            <person name="Qu J."/>
            <person name="Dugan S."/>
            <person name="Lee S.L."/>
            <person name="Chao H."/>
            <person name="Dinh H."/>
            <person name="Han Y."/>
            <person name="Doddapaneni H.V."/>
            <person name="Worley K.C."/>
            <person name="Muzny D.M."/>
            <person name="Ioannidis P."/>
            <person name="Waterhouse R.M."/>
            <person name="Zdobnov E.M."/>
            <person name="James P.J."/>
            <person name="Bagnall N.H."/>
            <person name="Kotze A.C."/>
            <person name="Gibbs R.A."/>
            <person name="Richards S."/>
            <person name="Batterham P."/>
            <person name="Gasser R.B."/>
        </authorList>
    </citation>
    <scope>NUCLEOTIDE SEQUENCE [LARGE SCALE GENOMIC DNA]</scope>
    <source>
        <strain evidence="2 3">LS</strain>
        <tissue evidence="2">Full body</tissue>
    </source>
</reference>
<dbReference type="OMA" id="MTYLQHA"/>
<sequence>MAQMPSVANMTTAAYLSSGIGINYYATSATAMLPTGQTASLQMQQQQQPSTSAASAASTSSNSAAALATTICQQLPQQQQQQQYPYMTLQQQQQLLTQQQYHQQQQQILPADSGLRRRLFAGFRPMSGFGRIRSRSSQHRSISLPESNYIVTSFLLQLLQLPHYPY</sequence>
<feature type="region of interest" description="Disordered" evidence="1">
    <location>
        <begin position="40"/>
        <end position="59"/>
    </location>
</feature>
<name>A0A0L0BXP0_LUCCU</name>
<dbReference type="AlphaFoldDB" id="A0A0L0BXP0"/>
<dbReference type="OrthoDB" id="6250593at2759"/>
<dbReference type="EMBL" id="JRES01001170">
    <property type="protein sequence ID" value="KNC24813.1"/>
    <property type="molecule type" value="Genomic_DNA"/>
</dbReference>
<organism evidence="2 3">
    <name type="scientific">Lucilia cuprina</name>
    <name type="common">Green bottle fly</name>
    <name type="synonym">Australian sheep blowfly</name>
    <dbReference type="NCBI Taxonomy" id="7375"/>
    <lineage>
        <taxon>Eukaryota</taxon>
        <taxon>Metazoa</taxon>
        <taxon>Ecdysozoa</taxon>
        <taxon>Arthropoda</taxon>
        <taxon>Hexapoda</taxon>
        <taxon>Insecta</taxon>
        <taxon>Pterygota</taxon>
        <taxon>Neoptera</taxon>
        <taxon>Endopterygota</taxon>
        <taxon>Diptera</taxon>
        <taxon>Brachycera</taxon>
        <taxon>Muscomorpha</taxon>
        <taxon>Oestroidea</taxon>
        <taxon>Calliphoridae</taxon>
        <taxon>Luciliinae</taxon>
        <taxon>Lucilia</taxon>
    </lineage>
</organism>
<evidence type="ECO:0000313" key="2">
    <source>
        <dbReference type="EMBL" id="KNC24813.1"/>
    </source>
</evidence>
<protein>
    <submittedName>
        <fullName evidence="2">Uncharacterized protein</fullName>
    </submittedName>
</protein>
<dbReference type="Proteomes" id="UP000037069">
    <property type="component" value="Unassembled WGS sequence"/>
</dbReference>
<evidence type="ECO:0000256" key="1">
    <source>
        <dbReference type="SAM" id="MobiDB-lite"/>
    </source>
</evidence>
<comment type="caution">
    <text evidence="2">The sequence shown here is derived from an EMBL/GenBank/DDBJ whole genome shotgun (WGS) entry which is preliminary data.</text>
</comment>
<accession>A0A0L0BXP0</accession>
<evidence type="ECO:0000313" key="3">
    <source>
        <dbReference type="Proteomes" id="UP000037069"/>
    </source>
</evidence>
<gene>
    <name evidence="2" type="ORF">FF38_00617</name>
</gene>